<accession>A0ABV0AF69</accession>
<feature type="compositionally biased region" description="Basic and acidic residues" evidence="3">
    <location>
        <begin position="184"/>
        <end position="195"/>
    </location>
</feature>
<feature type="region of interest" description="Disordered" evidence="3">
    <location>
        <begin position="169"/>
        <end position="195"/>
    </location>
</feature>
<dbReference type="RefSeq" id="WP_346224111.1">
    <property type="nucleotide sequence ID" value="NZ_JBDJAW010000002.1"/>
</dbReference>
<organism evidence="5 6">
    <name type="scientific">Microbispora maris</name>
    <dbReference type="NCBI Taxonomy" id="3144104"/>
    <lineage>
        <taxon>Bacteria</taxon>
        <taxon>Bacillati</taxon>
        <taxon>Actinomycetota</taxon>
        <taxon>Actinomycetes</taxon>
        <taxon>Streptosporangiales</taxon>
        <taxon>Streptosporangiaceae</taxon>
        <taxon>Microbispora</taxon>
    </lineage>
</organism>
<dbReference type="Proteomes" id="UP001447516">
    <property type="component" value="Unassembled WGS sequence"/>
</dbReference>
<dbReference type="SUPFAM" id="SSF55729">
    <property type="entry name" value="Acyl-CoA N-acyltransferases (Nat)"/>
    <property type="match status" value="1"/>
</dbReference>
<evidence type="ECO:0000259" key="4">
    <source>
        <dbReference type="PROSITE" id="PS51186"/>
    </source>
</evidence>
<dbReference type="PANTHER" id="PTHR43877">
    <property type="entry name" value="AMINOALKYLPHOSPHONATE N-ACETYLTRANSFERASE-RELATED-RELATED"/>
    <property type="match status" value="1"/>
</dbReference>
<reference evidence="5 6" key="1">
    <citation type="submission" date="2024-05" db="EMBL/GenBank/DDBJ databases">
        <title>Microbispora sp.ZYX-F-249.</title>
        <authorList>
            <person name="Xie H."/>
        </authorList>
    </citation>
    <scope>NUCLEOTIDE SEQUENCE [LARGE SCALE GENOMIC DNA]</scope>
    <source>
        <strain evidence="5 6">ZYX-F-249</strain>
    </source>
</reference>
<dbReference type="InterPro" id="IPR016181">
    <property type="entry name" value="Acyl_CoA_acyltransferase"/>
</dbReference>
<sequence length="195" mass="20789">MPTAERAVAVGPAEPADAEAVRSILAGSWGGPLVAVHGELIDASAQRALLARVEGRPVGLLTYRPVSDAEWEIVTLDAVEAGRGAGRALLDGVRAEAERAGVGRLWLVTTNDNTRALRFYQRYGFDLVAVHRDAVEAARGLKPSIPTHADGIPIRHELELELLLRRDGGDGARGGTASGMHANPGERRDEPRVSR</sequence>
<gene>
    <name evidence="5" type="ORF">AAH991_02695</name>
</gene>
<dbReference type="InterPro" id="IPR000182">
    <property type="entry name" value="GNAT_dom"/>
</dbReference>
<evidence type="ECO:0000256" key="1">
    <source>
        <dbReference type="ARBA" id="ARBA00022679"/>
    </source>
</evidence>
<dbReference type="Pfam" id="PF00583">
    <property type="entry name" value="Acetyltransf_1"/>
    <property type="match status" value="1"/>
</dbReference>
<keyword evidence="6" id="KW-1185">Reference proteome</keyword>
<keyword evidence="2" id="KW-0012">Acyltransferase</keyword>
<dbReference type="CDD" id="cd04301">
    <property type="entry name" value="NAT_SF"/>
    <property type="match status" value="1"/>
</dbReference>
<feature type="domain" description="N-acetyltransferase" evidence="4">
    <location>
        <begin position="8"/>
        <end position="146"/>
    </location>
</feature>
<protein>
    <submittedName>
        <fullName evidence="5">GNAT family N-acetyltransferase</fullName>
    </submittedName>
</protein>
<evidence type="ECO:0000256" key="2">
    <source>
        <dbReference type="ARBA" id="ARBA00023315"/>
    </source>
</evidence>
<dbReference type="Gene3D" id="3.40.630.30">
    <property type="match status" value="1"/>
</dbReference>
<dbReference type="PROSITE" id="PS51186">
    <property type="entry name" value="GNAT"/>
    <property type="match status" value="1"/>
</dbReference>
<evidence type="ECO:0000256" key="3">
    <source>
        <dbReference type="SAM" id="MobiDB-lite"/>
    </source>
</evidence>
<proteinExistence type="predicted"/>
<name>A0ABV0AF69_9ACTN</name>
<dbReference type="InterPro" id="IPR050832">
    <property type="entry name" value="Bact_Acetyltransf"/>
</dbReference>
<keyword evidence="1" id="KW-0808">Transferase</keyword>
<evidence type="ECO:0000313" key="6">
    <source>
        <dbReference type="Proteomes" id="UP001447516"/>
    </source>
</evidence>
<evidence type="ECO:0000313" key="5">
    <source>
        <dbReference type="EMBL" id="MEN3533998.1"/>
    </source>
</evidence>
<dbReference type="EMBL" id="JBDJAW010000002">
    <property type="protein sequence ID" value="MEN3533998.1"/>
    <property type="molecule type" value="Genomic_DNA"/>
</dbReference>
<comment type="caution">
    <text evidence="5">The sequence shown here is derived from an EMBL/GenBank/DDBJ whole genome shotgun (WGS) entry which is preliminary data.</text>
</comment>